<gene>
    <name evidence="1" type="ORF">SFB21_2887</name>
    <name evidence="2" type="ORF">SFB21_2891</name>
</gene>
<dbReference type="EMBL" id="CADDTS010000048">
    <property type="protein sequence ID" value="CAB1221599.1"/>
    <property type="molecule type" value="Genomic_DNA"/>
</dbReference>
<dbReference type="AlphaFoldDB" id="A0A811GI92"/>
<evidence type="ECO:0000313" key="3">
    <source>
        <dbReference type="Proteomes" id="UP000489961"/>
    </source>
</evidence>
<accession>A0A811GI92</accession>
<dbReference type="Proteomes" id="UP000489961">
    <property type="component" value="Unassembled WGS sequence"/>
</dbReference>
<dbReference type="EMBL" id="CADDTS010000048">
    <property type="protein sequence ID" value="CAB1221607.1"/>
    <property type="molecule type" value="Genomic_DNA"/>
</dbReference>
<sequence length="35" mass="4048">MKINAVHQMDIAECPRCYSLMHKSLLSFHLTRCLG</sequence>
<proteinExistence type="predicted"/>
<evidence type="ECO:0000313" key="2">
    <source>
        <dbReference type="EMBL" id="CAB1221607.1"/>
    </source>
</evidence>
<comment type="caution">
    <text evidence="2">The sequence shown here is derived from an EMBL/GenBank/DDBJ whole genome shotgun (WGS) entry which is preliminary data.</text>
</comment>
<reference evidence="2 3" key="1">
    <citation type="submission" date="2020-02" db="EMBL/GenBank/DDBJ databases">
        <authorList>
            <person name="Chaudhuri R."/>
        </authorList>
    </citation>
    <scope>NUCLEOTIDE SEQUENCE [LARGE SCALE GENOMIC DNA]</scope>
    <source>
        <strain evidence="2">SFB21</strain>
    </source>
</reference>
<protein>
    <submittedName>
        <fullName evidence="2">Uncharacterized protein</fullName>
    </submittedName>
</protein>
<organism evidence="2 3">
    <name type="scientific">Acinetobacter bouvetii</name>
    <dbReference type="NCBI Taxonomy" id="202951"/>
    <lineage>
        <taxon>Bacteria</taxon>
        <taxon>Pseudomonadati</taxon>
        <taxon>Pseudomonadota</taxon>
        <taxon>Gammaproteobacteria</taxon>
        <taxon>Moraxellales</taxon>
        <taxon>Moraxellaceae</taxon>
        <taxon>Acinetobacter</taxon>
    </lineage>
</organism>
<name>A0A811GI92_9GAMM</name>
<evidence type="ECO:0000313" key="1">
    <source>
        <dbReference type="EMBL" id="CAB1221599.1"/>
    </source>
</evidence>